<comment type="caution">
    <text evidence="1">The sequence shown here is derived from an EMBL/GenBank/DDBJ whole genome shotgun (WGS) entry which is preliminary data.</text>
</comment>
<evidence type="ECO:0000313" key="1">
    <source>
        <dbReference type="EMBL" id="KAG0584882.1"/>
    </source>
</evidence>
<dbReference type="AlphaFoldDB" id="A0A8T0INW6"/>
<dbReference type="Proteomes" id="UP000822688">
    <property type="component" value="Chromosome 3"/>
</dbReference>
<evidence type="ECO:0000313" key="2">
    <source>
        <dbReference type="Proteomes" id="UP000822688"/>
    </source>
</evidence>
<dbReference type="EMBL" id="CM026423">
    <property type="protein sequence ID" value="KAG0584882.1"/>
    <property type="molecule type" value="Genomic_DNA"/>
</dbReference>
<sequence length="53" mass="6210">MMYPCTSAIKLHLEQQSLPEQYDECRQDLHTCKRQIVGIRNCPSSETKVQSRE</sequence>
<accession>A0A8T0INW6</accession>
<organism evidence="1 2">
    <name type="scientific">Ceratodon purpureus</name>
    <name type="common">Fire moss</name>
    <name type="synonym">Dicranum purpureum</name>
    <dbReference type="NCBI Taxonomy" id="3225"/>
    <lineage>
        <taxon>Eukaryota</taxon>
        <taxon>Viridiplantae</taxon>
        <taxon>Streptophyta</taxon>
        <taxon>Embryophyta</taxon>
        <taxon>Bryophyta</taxon>
        <taxon>Bryophytina</taxon>
        <taxon>Bryopsida</taxon>
        <taxon>Dicranidae</taxon>
        <taxon>Pseudoditrichales</taxon>
        <taxon>Ditrichaceae</taxon>
        <taxon>Ceratodon</taxon>
    </lineage>
</organism>
<name>A0A8T0INW6_CERPU</name>
<keyword evidence="2" id="KW-1185">Reference proteome</keyword>
<gene>
    <name evidence="1" type="ORF">KC19_3G242300</name>
</gene>
<protein>
    <submittedName>
        <fullName evidence="1">Uncharacterized protein</fullName>
    </submittedName>
</protein>
<reference evidence="1" key="1">
    <citation type="submission" date="2020-06" db="EMBL/GenBank/DDBJ databases">
        <title>WGS assembly of Ceratodon purpureus strain R40.</title>
        <authorList>
            <person name="Carey S.B."/>
            <person name="Jenkins J."/>
            <person name="Shu S."/>
            <person name="Lovell J.T."/>
            <person name="Sreedasyam A."/>
            <person name="Maumus F."/>
            <person name="Tiley G.P."/>
            <person name="Fernandez-Pozo N."/>
            <person name="Barry K."/>
            <person name="Chen C."/>
            <person name="Wang M."/>
            <person name="Lipzen A."/>
            <person name="Daum C."/>
            <person name="Saski C.A."/>
            <person name="Payton A.C."/>
            <person name="Mcbreen J.C."/>
            <person name="Conrad R.E."/>
            <person name="Kollar L.M."/>
            <person name="Olsson S."/>
            <person name="Huttunen S."/>
            <person name="Landis J.B."/>
            <person name="Wickett N.J."/>
            <person name="Johnson M.G."/>
            <person name="Rensing S.A."/>
            <person name="Grimwood J."/>
            <person name="Schmutz J."/>
            <person name="Mcdaniel S.F."/>
        </authorList>
    </citation>
    <scope>NUCLEOTIDE SEQUENCE</scope>
    <source>
        <strain evidence="1">R40</strain>
    </source>
</reference>
<proteinExistence type="predicted"/>